<keyword evidence="2" id="KW-1185">Reference proteome</keyword>
<organism evidence="1 2">
    <name type="scientific">Gossypium mustelinum</name>
    <name type="common">Cotton</name>
    <name type="synonym">Gossypium caicoense</name>
    <dbReference type="NCBI Taxonomy" id="34275"/>
    <lineage>
        <taxon>Eukaryota</taxon>
        <taxon>Viridiplantae</taxon>
        <taxon>Streptophyta</taxon>
        <taxon>Embryophyta</taxon>
        <taxon>Tracheophyta</taxon>
        <taxon>Spermatophyta</taxon>
        <taxon>Magnoliopsida</taxon>
        <taxon>eudicotyledons</taxon>
        <taxon>Gunneridae</taxon>
        <taxon>Pentapetalae</taxon>
        <taxon>rosids</taxon>
        <taxon>malvids</taxon>
        <taxon>Malvales</taxon>
        <taxon>Malvaceae</taxon>
        <taxon>Malvoideae</taxon>
        <taxon>Gossypium</taxon>
    </lineage>
</organism>
<reference evidence="1 2" key="1">
    <citation type="submission" date="2019-07" db="EMBL/GenBank/DDBJ databases">
        <title>WGS assembly of Gossypium mustelinum.</title>
        <authorList>
            <person name="Chen Z.J."/>
            <person name="Sreedasyam A."/>
            <person name="Ando A."/>
            <person name="Song Q."/>
            <person name="De L."/>
            <person name="Hulse-Kemp A."/>
            <person name="Ding M."/>
            <person name="Ye W."/>
            <person name="Kirkbride R."/>
            <person name="Jenkins J."/>
            <person name="Plott C."/>
            <person name="Lovell J."/>
            <person name="Lin Y.-M."/>
            <person name="Vaughn R."/>
            <person name="Liu B."/>
            <person name="Li W."/>
            <person name="Simpson S."/>
            <person name="Scheffler B."/>
            <person name="Saski C."/>
            <person name="Grover C."/>
            <person name="Hu G."/>
            <person name="Conover J."/>
            <person name="Carlson J."/>
            <person name="Shu S."/>
            <person name="Boston L."/>
            <person name="Williams M."/>
            <person name="Peterson D."/>
            <person name="Mcgee K."/>
            <person name="Jones D."/>
            <person name="Wendel J."/>
            <person name="Stelly D."/>
            <person name="Grimwood J."/>
            <person name="Schmutz J."/>
        </authorList>
    </citation>
    <scope>NUCLEOTIDE SEQUENCE [LARGE SCALE GENOMIC DNA]</scope>
    <source>
        <strain evidence="1">1408120.09</strain>
    </source>
</reference>
<accession>A0A5D2TCN0</accession>
<sequence length="91" mass="10189">MCERCASGRASEDVGQFGRLPNVGRARHWRLLRRGTMVLAKSKLERSFGPINLTPDTVKWTLPVVNGMKCCTGAVVGRSRTNWGYRAVLQR</sequence>
<gene>
    <name evidence="1" type="ORF">E1A91_D10G243000v1</name>
</gene>
<dbReference type="AlphaFoldDB" id="A0A5D2TCN0"/>
<dbReference type="EMBL" id="CM017658">
    <property type="protein sequence ID" value="TYI62426.1"/>
    <property type="molecule type" value="Genomic_DNA"/>
</dbReference>
<proteinExistence type="predicted"/>
<evidence type="ECO:0000313" key="2">
    <source>
        <dbReference type="Proteomes" id="UP000323597"/>
    </source>
</evidence>
<protein>
    <submittedName>
        <fullName evidence="1">Uncharacterized protein</fullName>
    </submittedName>
</protein>
<evidence type="ECO:0000313" key="1">
    <source>
        <dbReference type="EMBL" id="TYI62426.1"/>
    </source>
</evidence>
<dbReference type="Proteomes" id="UP000323597">
    <property type="component" value="Chromosome D10"/>
</dbReference>
<name>A0A5D2TCN0_GOSMU</name>